<dbReference type="InterPro" id="IPR008376">
    <property type="entry name" value="Chaperone_Ric-8_A/B"/>
</dbReference>
<dbReference type="GO" id="GO:0005938">
    <property type="term" value="C:cell cortex"/>
    <property type="evidence" value="ECO:0007669"/>
    <property type="project" value="UniProtKB-SubCell"/>
</dbReference>
<dbReference type="InterPro" id="IPR016024">
    <property type="entry name" value="ARM-type_fold"/>
</dbReference>
<keyword evidence="6" id="KW-0175">Coiled coil</keyword>
<evidence type="ECO:0000256" key="7">
    <source>
        <dbReference type="SAM" id="MobiDB-lite"/>
    </source>
</evidence>
<evidence type="ECO:0000256" key="4">
    <source>
        <dbReference type="ARBA" id="ARBA00022658"/>
    </source>
</evidence>
<dbReference type="Pfam" id="PF10165">
    <property type="entry name" value="Ric8"/>
    <property type="match status" value="1"/>
</dbReference>
<dbReference type="InterPro" id="IPR011989">
    <property type="entry name" value="ARM-like"/>
</dbReference>
<organism evidence="8 9">
    <name type="scientific">Teratosphaeria nubilosa</name>
    <dbReference type="NCBI Taxonomy" id="161662"/>
    <lineage>
        <taxon>Eukaryota</taxon>
        <taxon>Fungi</taxon>
        <taxon>Dikarya</taxon>
        <taxon>Ascomycota</taxon>
        <taxon>Pezizomycotina</taxon>
        <taxon>Dothideomycetes</taxon>
        <taxon>Dothideomycetidae</taxon>
        <taxon>Mycosphaerellales</taxon>
        <taxon>Teratosphaeriaceae</taxon>
        <taxon>Teratosphaeria</taxon>
    </lineage>
</organism>
<dbReference type="AlphaFoldDB" id="A0A6G1L129"/>
<evidence type="ECO:0000256" key="3">
    <source>
        <dbReference type="ARBA" id="ARBA00022490"/>
    </source>
</evidence>
<name>A0A6G1L129_9PEZI</name>
<dbReference type="PANTHER" id="PTHR12425">
    <property type="entry name" value="SYNEMBRYN"/>
    <property type="match status" value="1"/>
</dbReference>
<evidence type="ECO:0000313" key="9">
    <source>
        <dbReference type="Proteomes" id="UP000799436"/>
    </source>
</evidence>
<dbReference type="GO" id="GO:0001965">
    <property type="term" value="F:G-protein alpha-subunit binding"/>
    <property type="evidence" value="ECO:0007669"/>
    <property type="project" value="TreeGrafter"/>
</dbReference>
<reference evidence="8" key="1">
    <citation type="journal article" date="2020" name="Stud. Mycol.">
        <title>101 Dothideomycetes genomes: a test case for predicting lifestyles and emergence of pathogens.</title>
        <authorList>
            <person name="Haridas S."/>
            <person name="Albert R."/>
            <person name="Binder M."/>
            <person name="Bloem J."/>
            <person name="Labutti K."/>
            <person name="Salamov A."/>
            <person name="Andreopoulos B."/>
            <person name="Baker S."/>
            <person name="Barry K."/>
            <person name="Bills G."/>
            <person name="Bluhm B."/>
            <person name="Cannon C."/>
            <person name="Castanera R."/>
            <person name="Culley D."/>
            <person name="Daum C."/>
            <person name="Ezra D."/>
            <person name="Gonzalez J."/>
            <person name="Henrissat B."/>
            <person name="Kuo A."/>
            <person name="Liang C."/>
            <person name="Lipzen A."/>
            <person name="Lutzoni F."/>
            <person name="Magnuson J."/>
            <person name="Mondo S."/>
            <person name="Nolan M."/>
            <person name="Ohm R."/>
            <person name="Pangilinan J."/>
            <person name="Park H.-J."/>
            <person name="Ramirez L."/>
            <person name="Alfaro M."/>
            <person name="Sun H."/>
            <person name="Tritt A."/>
            <person name="Yoshinaga Y."/>
            <person name="Zwiers L.-H."/>
            <person name="Turgeon B."/>
            <person name="Goodwin S."/>
            <person name="Spatafora J."/>
            <person name="Crous P."/>
            <person name="Grigoriev I."/>
        </authorList>
    </citation>
    <scope>NUCLEOTIDE SEQUENCE</scope>
    <source>
        <strain evidence="8">CBS 116005</strain>
    </source>
</reference>
<evidence type="ECO:0000256" key="6">
    <source>
        <dbReference type="SAM" id="Coils"/>
    </source>
</evidence>
<evidence type="ECO:0000256" key="1">
    <source>
        <dbReference type="ARBA" id="ARBA00004544"/>
    </source>
</evidence>
<evidence type="ECO:0000256" key="5">
    <source>
        <dbReference type="ARBA" id="ARBA00023186"/>
    </source>
</evidence>
<keyword evidence="3" id="KW-0963">Cytoplasm</keyword>
<comment type="subcellular location">
    <subcellularLocation>
        <location evidence="1">Cytoplasm</location>
        <location evidence="1">Cell cortex</location>
    </subcellularLocation>
</comment>
<evidence type="ECO:0000313" key="8">
    <source>
        <dbReference type="EMBL" id="KAF2766631.1"/>
    </source>
</evidence>
<dbReference type="EMBL" id="ML995868">
    <property type="protein sequence ID" value="KAF2766631.1"/>
    <property type="molecule type" value="Genomic_DNA"/>
</dbReference>
<dbReference type="GO" id="GO:0007186">
    <property type="term" value="P:G protein-coupled receptor signaling pathway"/>
    <property type="evidence" value="ECO:0007669"/>
    <property type="project" value="TreeGrafter"/>
</dbReference>
<evidence type="ECO:0000256" key="2">
    <source>
        <dbReference type="ARBA" id="ARBA00009049"/>
    </source>
</evidence>
<gene>
    <name evidence="8" type="ORF">EJ03DRAFT_317274</name>
</gene>
<proteinExistence type="inferred from homology"/>
<feature type="coiled-coil region" evidence="6">
    <location>
        <begin position="8"/>
        <end position="42"/>
    </location>
</feature>
<protein>
    <recommendedName>
        <fullName evidence="10">Guanine nucleotide exchange factor</fullName>
    </recommendedName>
</protein>
<dbReference type="SUPFAM" id="SSF48371">
    <property type="entry name" value="ARM repeat"/>
    <property type="match status" value="1"/>
</dbReference>
<keyword evidence="9" id="KW-1185">Reference proteome</keyword>
<feature type="compositionally biased region" description="Basic and acidic residues" evidence="7">
    <location>
        <begin position="422"/>
        <end position="436"/>
    </location>
</feature>
<dbReference type="Proteomes" id="UP000799436">
    <property type="component" value="Unassembled WGS sequence"/>
</dbReference>
<dbReference type="InterPro" id="IPR019318">
    <property type="entry name" value="Gua_nucleotide_exch_fac_Ric8"/>
</dbReference>
<accession>A0A6G1L129</accession>
<dbReference type="OrthoDB" id="5585685at2759"/>
<evidence type="ECO:0008006" key="10">
    <source>
        <dbReference type="Google" id="ProtNLM"/>
    </source>
</evidence>
<feature type="region of interest" description="Disordered" evidence="7">
    <location>
        <begin position="400"/>
        <end position="446"/>
    </location>
</feature>
<dbReference type="Gene3D" id="1.25.10.10">
    <property type="entry name" value="Leucine-rich Repeat Variant"/>
    <property type="match status" value="1"/>
</dbReference>
<keyword evidence="4" id="KW-0344">Guanine-nucleotide releasing factor</keyword>
<sequence length="484" mass="53864">MLPSTPPAAVASTDLAEVDRLLEELEQHVEKAKLSLEQQEDYLARLKVYCRSPSSAGSIFSQKGIKTLSKYGLDTGSPPQSYEPLRVLANAFLLHPPSRQVFVDLGYHAAAADLYQQDDREFEFLIGRMLFLLTYDTNVNLENLVEEHGLADSIIRHVTYHSKLASSKSGRRNSVTLPIEDMAMVETLKLLFNITYHAPDLVQKFTSAIEPLINIIMQHPLPDPPLDPPIRYVLNALLNLDLKAAEKRTPIGREARTSPVFPYSDPEGVIDRLVGLLDSAARAYSECDLDQAAAPLVTLIRRCYEVATPQMQAFMRRILLPREKDRDKPLGQGDTVSARLLRLSSSPNLPTLRENISSLLFELSDKNANKFVKNIGYGFASGFLMSHNIQIPLNAAEASSTAGDEGSDAATDINPVTGQKLSSEENDRATQEKQDSSEMTEEEKEREAERLFVLFERLKATGVVDVKNPVQQAVDEGRFEELPD</sequence>
<comment type="similarity">
    <text evidence="2">Belongs to the synembryn family.</text>
</comment>
<keyword evidence="5" id="KW-0143">Chaperone</keyword>
<dbReference type="PANTHER" id="PTHR12425:SF5">
    <property type="entry name" value="SYNEMBRYN"/>
    <property type="match status" value="1"/>
</dbReference>
<dbReference type="PRINTS" id="PR01802">
    <property type="entry name" value="SYNEMBRYN"/>
</dbReference>
<dbReference type="GO" id="GO:0005085">
    <property type="term" value="F:guanyl-nucleotide exchange factor activity"/>
    <property type="evidence" value="ECO:0007669"/>
    <property type="project" value="UniProtKB-KW"/>
</dbReference>